<dbReference type="NCBIfam" id="NF005146">
    <property type="entry name" value="PRK06606.1"/>
    <property type="match status" value="1"/>
</dbReference>
<evidence type="ECO:0000313" key="16">
    <source>
        <dbReference type="EMBL" id="SUZ69707.1"/>
    </source>
</evidence>
<evidence type="ECO:0000256" key="6">
    <source>
        <dbReference type="ARBA" id="ARBA00009320"/>
    </source>
</evidence>
<evidence type="ECO:0000256" key="15">
    <source>
        <dbReference type="ARBA" id="ARBA00049229"/>
    </source>
</evidence>
<dbReference type="AlphaFoldDB" id="A0A381PUI7"/>
<dbReference type="InterPro" id="IPR043131">
    <property type="entry name" value="BCAT-like_N"/>
</dbReference>
<comment type="pathway">
    <text evidence="4">Amino-acid biosynthesis; L-valine biosynthesis; L-valine from pyruvate: step 4/4.</text>
</comment>
<evidence type="ECO:0000256" key="3">
    <source>
        <dbReference type="ARBA" id="ARBA00004824"/>
    </source>
</evidence>
<dbReference type="EMBL" id="UINC01001070">
    <property type="protein sequence ID" value="SUZ69707.1"/>
    <property type="molecule type" value="Genomic_DNA"/>
</dbReference>
<accession>A0A381PUI7</accession>
<dbReference type="InterPro" id="IPR005785">
    <property type="entry name" value="B_amino_transI"/>
</dbReference>
<comment type="function">
    <text evidence="2">Acts on leucine, isoleucine and valine.</text>
</comment>
<dbReference type="UniPathway" id="UPA00049">
    <property type="reaction ID" value="UER00062"/>
</dbReference>
<dbReference type="GO" id="GO:0005829">
    <property type="term" value="C:cytosol"/>
    <property type="evidence" value="ECO:0007669"/>
    <property type="project" value="TreeGrafter"/>
</dbReference>
<dbReference type="NCBIfam" id="TIGR01122">
    <property type="entry name" value="ilvE_I"/>
    <property type="match status" value="1"/>
</dbReference>
<dbReference type="UniPathway" id="UPA00048">
    <property type="reaction ID" value="UER00073"/>
</dbReference>
<keyword evidence="12" id="KW-0100">Branched-chain amino acid biosynthesis</keyword>
<evidence type="ECO:0000256" key="13">
    <source>
        <dbReference type="ARBA" id="ARBA00048212"/>
    </source>
</evidence>
<dbReference type="InterPro" id="IPR001544">
    <property type="entry name" value="Aminotrans_IV"/>
</dbReference>
<organism evidence="16">
    <name type="scientific">marine metagenome</name>
    <dbReference type="NCBI Taxonomy" id="408172"/>
    <lineage>
        <taxon>unclassified sequences</taxon>
        <taxon>metagenomes</taxon>
        <taxon>ecological metagenomes</taxon>
    </lineage>
</organism>
<sequence>MPLKPTKHIWFNNKLVPWEEAQIHVLSYALHYGAAVFEGIRAYSTNDGTRIFRLEDHIKRLFNSAKIYRMNMAFDSNQIMDACRTVVVSNELNNGAYIRPIAFRGYNDLGLHASLDDDIEVVVAAWEWGPYLGKESAKSGVDVCVSSWNKIAPNTIPVMAKASGNYLSGTLVAIEAKENGYDEGICLDSKGMVSEGAGENVFLVKDNIISTPPLSSSILDGITRDSVMKIAETLGHSVMEREITREELYLADELFFTGTAVEITPIKTVDRIQVGNGARGPITEEIQRTFFGLFDGSTVDQWGWLNNVE</sequence>
<evidence type="ECO:0000256" key="9">
    <source>
        <dbReference type="ARBA" id="ARBA00022605"/>
    </source>
</evidence>
<comment type="pathway">
    <text evidence="5">Amino-acid biosynthesis; L-leucine biosynthesis; L-leucine from 3-methyl-2-oxobutanoate: step 4/4.</text>
</comment>
<evidence type="ECO:0000256" key="10">
    <source>
        <dbReference type="ARBA" id="ARBA00022679"/>
    </source>
</evidence>
<dbReference type="UniPathway" id="UPA00047">
    <property type="reaction ID" value="UER00058"/>
</dbReference>
<dbReference type="Pfam" id="PF01063">
    <property type="entry name" value="Aminotran_4"/>
    <property type="match status" value="1"/>
</dbReference>
<dbReference type="InterPro" id="IPR043132">
    <property type="entry name" value="BCAT-like_C"/>
</dbReference>
<dbReference type="InterPro" id="IPR033939">
    <property type="entry name" value="BCAT_family"/>
</dbReference>
<dbReference type="GO" id="GO:0009098">
    <property type="term" value="P:L-leucine biosynthetic process"/>
    <property type="evidence" value="ECO:0007669"/>
    <property type="project" value="UniProtKB-UniPathway"/>
</dbReference>
<dbReference type="Gene3D" id="3.20.10.10">
    <property type="entry name" value="D-amino Acid Aminotransferase, subunit A, domain 2"/>
    <property type="match status" value="1"/>
</dbReference>
<keyword evidence="10" id="KW-0808">Transferase</keyword>
<comment type="catalytic activity">
    <reaction evidence="13">
        <text>L-valine + 2-oxoglutarate = 3-methyl-2-oxobutanoate + L-glutamate</text>
        <dbReference type="Rhea" id="RHEA:24813"/>
        <dbReference type="ChEBI" id="CHEBI:11851"/>
        <dbReference type="ChEBI" id="CHEBI:16810"/>
        <dbReference type="ChEBI" id="CHEBI:29985"/>
        <dbReference type="ChEBI" id="CHEBI:57762"/>
        <dbReference type="EC" id="2.6.1.42"/>
    </reaction>
</comment>
<dbReference type="Gene3D" id="3.30.470.10">
    <property type="match status" value="1"/>
</dbReference>
<evidence type="ECO:0000256" key="8">
    <source>
        <dbReference type="ARBA" id="ARBA00022576"/>
    </source>
</evidence>
<keyword evidence="8" id="KW-0032">Aminotransferase</keyword>
<name>A0A381PUI7_9ZZZZ</name>
<dbReference type="GO" id="GO:0004084">
    <property type="term" value="F:branched-chain-amino-acid transaminase activity"/>
    <property type="evidence" value="ECO:0007669"/>
    <property type="project" value="UniProtKB-EC"/>
</dbReference>
<evidence type="ECO:0000256" key="4">
    <source>
        <dbReference type="ARBA" id="ARBA00004931"/>
    </source>
</evidence>
<dbReference type="PANTHER" id="PTHR42743:SF11">
    <property type="entry name" value="AMINODEOXYCHORISMATE LYASE"/>
    <property type="match status" value="1"/>
</dbReference>
<dbReference type="CDD" id="cd01557">
    <property type="entry name" value="BCAT_beta_family"/>
    <property type="match status" value="1"/>
</dbReference>
<keyword evidence="11" id="KW-0663">Pyridoxal phosphate</keyword>
<keyword evidence="9" id="KW-0028">Amino-acid biosynthesis</keyword>
<dbReference type="InterPro" id="IPR050571">
    <property type="entry name" value="Class-IV_PLP-Dep_Aminotrnsfr"/>
</dbReference>
<evidence type="ECO:0000256" key="11">
    <source>
        <dbReference type="ARBA" id="ARBA00022898"/>
    </source>
</evidence>
<dbReference type="SUPFAM" id="SSF56752">
    <property type="entry name" value="D-aminoacid aminotransferase-like PLP-dependent enzymes"/>
    <property type="match status" value="1"/>
</dbReference>
<comment type="similarity">
    <text evidence="6">Belongs to the class-IV pyridoxal-phosphate-dependent aminotransferase family.</text>
</comment>
<comment type="catalytic activity">
    <reaction evidence="15">
        <text>L-leucine + 2-oxoglutarate = 4-methyl-2-oxopentanoate + L-glutamate</text>
        <dbReference type="Rhea" id="RHEA:18321"/>
        <dbReference type="ChEBI" id="CHEBI:16810"/>
        <dbReference type="ChEBI" id="CHEBI:17865"/>
        <dbReference type="ChEBI" id="CHEBI:29985"/>
        <dbReference type="ChEBI" id="CHEBI:57427"/>
        <dbReference type="EC" id="2.6.1.42"/>
    </reaction>
</comment>
<evidence type="ECO:0000256" key="5">
    <source>
        <dbReference type="ARBA" id="ARBA00005072"/>
    </source>
</evidence>
<evidence type="ECO:0000256" key="1">
    <source>
        <dbReference type="ARBA" id="ARBA00001933"/>
    </source>
</evidence>
<dbReference type="GO" id="GO:0009097">
    <property type="term" value="P:isoleucine biosynthetic process"/>
    <property type="evidence" value="ECO:0007669"/>
    <property type="project" value="UniProtKB-UniPathway"/>
</dbReference>
<evidence type="ECO:0000256" key="7">
    <source>
        <dbReference type="ARBA" id="ARBA00013053"/>
    </source>
</evidence>
<proteinExistence type="inferred from homology"/>
<dbReference type="PROSITE" id="PS00770">
    <property type="entry name" value="AA_TRANSFER_CLASS_4"/>
    <property type="match status" value="1"/>
</dbReference>
<evidence type="ECO:0000256" key="14">
    <source>
        <dbReference type="ARBA" id="ARBA00048798"/>
    </source>
</evidence>
<dbReference type="InterPro" id="IPR036038">
    <property type="entry name" value="Aminotransferase-like"/>
</dbReference>
<comment type="cofactor">
    <cofactor evidence="1">
        <name>pyridoxal 5'-phosphate</name>
        <dbReference type="ChEBI" id="CHEBI:597326"/>
    </cofactor>
</comment>
<comment type="pathway">
    <text evidence="3">Amino-acid biosynthesis; L-isoleucine biosynthesis; L-isoleucine from 2-oxobutanoate: step 4/4.</text>
</comment>
<dbReference type="PANTHER" id="PTHR42743">
    <property type="entry name" value="AMINO-ACID AMINOTRANSFERASE"/>
    <property type="match status" value="1"/>
</dbReference>
<evidence type="ECO:0000256" key="2">
    <source>
        <dbReference type="ARBA" id="ARBA00003109"/>
    </source>
</evidence>
<dbReference type="InterPro" id="IPR018300">
    <property type="entry name" value="Aminotrans_IV_CS"/>
</dbReference>
<evidence type="ECO:0000256" key="12">
    <source>
        <dbReference type="ARBA" id="ARBA00023304"/>
    </source>
</evidence>
<dbReference type="EC" id="2.6.1.42" evidence="7"/>
<comment type="catalytic activity">
    <reaction evidence="14">
        <text>L-isoleucine + 2-oxoglutarate = (S)-3-methyl-2-oxopentanoate + L-glutamate</text>
        <dbReference type="Rhea" id="RHEA:24801"/>
        <dbReference type="ChEBI" id="CHEBI:16810"/>
        <dbReference type="ChEBI" id="CHEBI:29985"/>
        <dbReference type="ChEBI" id="CHEBI:35146"/>
        <dbReference type="ChEBI" id="CHEBI:58045"/>
        <dbReference type="EC" id="2.6.1.42"/>
    </reaction>
</comment>
<protein>
    <recommendedName>
        <fullName evidence="7">branched-chain-amino-acid transaminase</fullName>
        <ecNumber evidence="7">2.6.1.42</ecNumber>
    </recommendedName>
</protein>
<reference evidence="16" key="1">
    <citation type="submission" date="2018-05" db="EMBL/GenBank/DDBJ databases">
        <authorList>
            <person name="Lanie J.A."/>
            <person name="Ng W.-L."/>
            <person name="Kazmierczak K.M."/>
            <person name="Andrzejewski T.M."/>
            <person name="Davidsen T.M."/>
            <person name="Wayne K.J."/>
            <person name="Tettelin H."/>
            <person name="Glass J.I."/>
            <person name="Rusch D."/>
            <person name="Podicherti R."/>
            <person name="Tsui H.-C.T."/>
            <person name="Winkler M.E."/>
        </authorList>
    </citation>
    <scope>NUCLEOTIDE SEQUENCE</scope>
</reference>
<dbReference type="FunFam" id="3.20.10.10:FF:000001">
    <property type="entry name" value="Branched-chain-amino-acid aminotransferase"/>
    <property type="match status" value="1"/>
</dbReference>
<gene>
    <name evidence="16" type="ORF">METZ01_LOCUS22561</name>
</gene>
<dbReference type="GO" id="GO:0009099">
    <property type="term" value="P:L-valine biosynthetic process"/>
    <property type="evidence" value="ECO:0007669"/>
    <property type="project" value="UniProtKB-UniPathway"/>
</dbReference>